<name>A0ABD0WLR2_UMBPY</name>
<dbReference type="Proteomes" id="UP001557470">
    <property type="component" value="Unassembled WGS sequence"/>
</dbReference>
<dbReference type="AlphaFoldDB" id="A0ABD0WLR2"/>
<dbReference type="EMBL" id="JAGEUA010000007">
    <property type="protein sequence ID" value="KAL0970745.1"/>
    <property type="molecule type" value="Genomic_DNA"/>
</dbReference>
<gene>
    <name evidence="1" type="ORF">UPYG_G00246700</name>
</gene>
<protein>
    <submittedName>
        <fullName evidence="1">Uncharacterized protein</fullName>
    </submittedName>
</protein>
<sequence>MYSGCATSPKVCWAPTTPRTHVDTTTPCGLQPCRLGHSQYSLPTEVLPGAIWSTRWRTSVLHVKNIWRRSRGRLRRLFEAPAGIAVSFR</sequence>
<comment type="caution">
    <text evidence="1">The sequence shown here is derived from an EMBL/GenBank/DDBJ whole genome shotgun (WGS) entry which is preliminary data.</text>
</comment>
<accession>A0ABD0WLR2</accession>
<proteinExistence type="predicted"/>
<reference evidence="1 2" key="1">
    <citation type="submission" date="2024-06" db="EMBL/GenBank/DDBJ databases">
        <authorList>
            <person name="Pan Q."/>
            <person name="Wen M."/>
            <person name="Jouanno E."/>
            <person name="Zahm M."/>
            <person name="Klopp C."/>
            <person name="Cabau C."/>
            <person name="Louis A."/>
            <person name="Berthelot C."/>
            <person name="Parey E."/>
            <person name="Roest Crollius H."/>
            <person name="Montfort J."/>
            <person name="Robinson-Rechavi M."/>
            <person name="Bouchez O."/>
            <person name="Lampietro C."/>
            <person name="Lopez Roques C."/>
            <person name="Donnadieu C."/>
            <person name="Postlethwait J."/>
            <person name="Bobe J."/>
            <person name="Verreycken H."/>
            <person name="Guiguen Y."/>
        </authorList>
    </citation>
    <scope>NUCLEOTIDE SEQUENCE [LARGE SCALE GENOMIC DNA]</scope>
    <source>
        <strain evidence="1">Up_M1</strain>
        <tissue evidence="1">Testis</tissue>
    </source>
</reference>
<evidence type="ECO:0000313" key="2">
    <source>
        <dbReference type="Proteomes" id="UP001557470"/>
    </source>
</evidence>
<organism evidence="1 2">
    <name type="scientific">Umbra pygmaea</name>
    <name type="common">Eastern mudminnow</name>
    <dbReference type="NCBI Taxonomy" id="75934"/>
    <lineage>
        <taxon>Eukaryota</taxon>
        <taxon>Metazoa</taxon>
        <taxon>Chordata</taxon>
        <taxon>Craniata</taxon>
        <taxon>Vertebrata</taxon>
        <taxon>Euteleostomi</taxon>
        <taxon>Actinopterygii</taxon>
        <taxon>Neopterygii</taxon>
        <taxon>Teleostei</taxon>
        <taxon>Protacanthopterygii</taxon>
        <taxon>Esociformes</taxon>
        <taxon>Umbridae</taxon>
        <taxon>Umbra</taxon>
    </lineage>
</organism>
<evidence type="ECO:0000313" key="1">
    <source>
        <dbReference type="EMBL" id="KAL0970745.1"/>
    </source>
</evidence>
<keyword evidence="2" id="KW-1185">Reference proteome</keyword>